<protein>
    <submittedName>
        <fullName evidence="1">Uncharacterized protein</fullName>
    </submittedName>
</protein>
<accession>A0A6C2UGT1</accession>
<organism evidence="1 2">
    <name type="scientific">Pontiella sulfatireligans</name>
    <dbReference type="NCBI Taxonomy" id="2750658"/>
    <lineage>
        <taxon>Bacteria</taxon>
        <taxon>Pseudomonadati</taxon>
        <taxon>Kiritimatiellota</taxon>
        <taxon>Kiritimatiellia</taxon>
        <taxon>Kiritimatiellales</taxon>
        <taxon>Pontiellaceae</taxon>
        <taxon>Pontiella</taxon>
    </lineage>
</organism>
<dbReference type="Proteomes" id="UP000346198">
    <property type="component" value="Unassembled WGS sequence"/>
</dbReference>
<keyword evidence="2" id="KW-1185">Reference proteome</keyword>
<proteinExistence type="predicted"/>
<name>A0A6C2UGT1_9BACT</name>
<evidence type="ECO:0000313" key="2">
    <source>
        <dbReference type="Proteomes" id="UP000346198"/>
    </source>
</evidence>
<dbReference type="EMBL" id="CAAHFH010000001">
    <property type="protein sequence ID" value="VGO18574.1"/>
    <property type="molecule type" value="Genomic_DNA"/>
</dbReference>
<reference evidence="1 2" key="1">
    <citation type="submission" date="2019-04" db="EMBL/GenBank/DDBJ databases">
        <authorList>
            <person name="Van Vliet M D."/>
        </authorList>
    </citation>
    <scope>NUCLEOTIDE SEQUENCE [LARGE SCALE GENOMIC DNA]</scope>
    <source>
        <strain evidence="1 2">F21</strain>
    </source>
</reference>
<gene>
    <name evidence="1" type="ORF">SCARR_00627</name>
</gene>
<dbReference type="AlphaFoldDB" id="A0A6C2UGT1"/>
<sequence length="54" mass="6528">MIRVHPVQQEKLATRERKEHKREIQKICFAIYAFFRGNQRAPDRFCISNAPRIE</sequence>
<evidence type="ECO:0000313" key="1">
    <source>
        <dbReference type="EMBL" id="VGO18574.1"/>
    </source>
</evidence>